<keyword evidence="1" id="KW-0812">Transmembrane</keyword>
<evidence type="ECO:0000313" key="3">
    <source>
        <dbReference type="Proteomes" id="UP000681414"/>
    </source>
</evidence>
<dbReference type="RefSeq" id="WP_213126530.1">
    <property type="nucleotide sequence ID" value="NZ_JAGYPG010000004.1"/>
</dbReference>
<feature type="transmembrane region" description="Helical" evidence="1">
    <location>
        <begin position="87"/>
        <end position="106"/>
    </location>
</feature>
<evidence type="ECO:0000256" key="1">
    <source>
        <dbReference type="SAM" id="Phobius"/>
    </source>
</evidence>
<dbReference type="AlphaFoldDB" id="A0A942TFY3"/>
<evidence type="ECO:0008006" key="4">
    <source>
        <dbReference type="Google" id="ProtNLM"/>
    </source>
</evidence>
<dbReference type="EMBL" id="JAGYPG010000004">
    <property type="protein sequence ID" value="MBS4197291.1"/>
    <property type="molecule type" value="Genomic_DNA"/>
</dbReference>
<keyword evidence="1" id="KW-0472">Membrane</keyword>
<keyword evidence="1" id="KW-1133">Transmembrane helix</keyword>
<gene>
    <name evidence="2" type="ORF">KHA97_19790</name>
</gene>
<organism evidence="2 3">
    <name type="scientific">Lederbergia citri</name>
    <dbReference type="NCBI Taxonomy" id="2833580"/>
    <lineage>
        <taxon>Bacteria</taxon>
        <taxon>Bacillati</taxon>
        <taxon>Bacillota</taxon>
        <taxon>Bacilli</taxon>
        <taxon>Bacillales</taxon>
        <taxon>Bacillaceae</taxon>
        <taxon>Lederbergia</taxon>
    </lineage>
</organism>
<proteinExistence type="predicted"/>
<comment type="caution">
    <text evidence="2">The sequence shown here is derived from an EMBL/GenBank/DDBJ whole genome shotgun (WGS) entry which is preliminary data.</text>
</comment>
<dbReference type="Proteomes" id="UP000681414">
    <property type="component" value="Unassembled WGS sequence"/>
</dbReference>
<name>A0A942TFY3_9BACI</name>
<sequence>MNHMTYENWLEYARDELNEETREIYENHLYTCDHCLELYLKAVEETEFQMPEIAESSSFTDSVMHQVTGLKKPTTKPKRKISQKQTIFNYFVAAAVTLVLMSTGVFSQLMNMASSFENNEQKQADSFVQSFLNKQDSFTNKFEEILKEEDRHE</sequence>
<protein>
    <recommendedName>
        <fullName evidence="4">Group-specific protein</fullName>
    </recommendedName>
</protein>
<keyword evidence="3" id="KW-1185">Reference proteome</keyword>
<reference evidence="2 3" key="1">
    <citation type="submission" date="2021-05" db="EMBL/GenBank/DDBJ databases">
        <title>Novel Bacillus species.</title>
        <authorList>
            <person name="Liu G."/>
        </authorList>
    </citation>
    <scope>NUCLEOTIDE SEQUENCE [LARGE SCALE GENOMIC DNA]</scope>
    <source>
        <strain evidence="3">FJAT-49780</strain>
    </source>
</reference>
<accession>A0A942TFY3</accession>
<evidence type="ECO:0000313" key="2">
    <source>
        <dbReference type="EMBL" id="MBS4197291.1"/>
    </source>
</evidence>